<feature type="binding site" evidence="2">
    <location>
        <position position="74"/>
    </location>
    <ligand>
        <name>Cu cation</name>
        <dbReference type="ChEBI" id="CHEBI:23378"/>
    </ligand>
</feature>
<feature type="disulfide bond" description="Redox-active" evidence="3">
    <location>
        <begin position="70"/>
        <end position="74"/>
    </location>
</feature>
<dbReference type="InterPro" id="IPR003782">
    <property type="entry name" value="SCO1/SenC"/>
</dbReference>
<dbReference type="Pfam" id="PF02630">
    <property type="entry name" value="SCO1-SenC"/>
    <property type="match status" value="1"/>
</dbReference>
<protein>
    <submittedName>
        <fullName evidence="6">Cytochrome oxidase biogenesis protein Sco1/SenC/PrrC, putative copper metallochaperone</fullName>
    </submittedName>
</protein>
<feature type="binding site" evidence="2">
    <location>
        <position position="70"/>
    </location>
    <ligand>
        <name>Cu cation</name>
        <dbReference type="ChEBI" id="CHEBI:23378"/>
    </ligand>
</feature>
<dbReference type="AlphaFoldDB" id="A0A085W978"/>
<keyword evidence="2" id="KW-0479">Metal-binding</keyword>
<comment type="caution">
    <text evidence="6">The sequence shown here is derived from an EMBL/GenBank/DDBJ whole genome shotgun (WGS) entry which is preliminary data.</text>
</comment>
<dbReference type="PANTHER" id="PTHR12151">
    <property type="entry name" value="ELECTRON TRANSPORT PROTIN SCO1/SENC FAMILY MEMBER"/>
    <property type="match status" value="1"/>
</dbReference>
<comment type="similarity">
    <text evidence="1">Belongs to the SCO1/2 family.</text>
</comment>
<dbReference type="PANTHER" id="PTHR12151:SF25">
    <property type="entry name" value="LINALOOL DEHYDRATASE_ISOMERASE DOMAIN-CONTAINING PROTEIN"/>
    <property type="match status" value="1"/>
</dbReference>
<dbReference type="Proteomes" id="UP000028725">
    <property type="component" value="Unassembled WGS sequence"/>
</dbReference>
<accession>A0A085W978</accession>
<dbReference type="InterPro" id="IPR036249">
    <property type="entry name" value="Thioredoxin-like_sf"/>
</dbReference>
<sequence length="209" mass="22719">MKDWLRAVVLGLVLAAGSSGAEGMERMDSEAARRYFTDLEVVDQEGKVHRFYSDLMQGKTVLINFAFASCRTACSPITSNLAKVQRLLGARVGKDVVMLTLTVDSARDTPEQLRRFATRFKVQPGWLFLTGSRENMSTLLKKLGGYTEKPEEHSLVLLLGNAVTGTWTKSIAMESAESIAEAVRVVADESKSPSPTPVQSSPPLGASPL</sequence>
<evidence type="ECO:0000256" key="5">
    <source>
        <dbReference type="SAM" id="SignalP"/>
    </source>
</evidence>
<evidence type="ECO:0000256" key="4">
    <source>
        <dbReference type="SAM" id="MobiDB-lite"/>
    </source>
</evidence>
<dbReference type="Gene3D" id="3.40.30.10">
    <property type="entry name" value="Glutaredoxin"/>
    <property type="match status" value="1"/>
</dbReference>
<feature type="chain" id="PRO_5001799670" evidence="5">
    <location>
        <begin position="22"/>
        <end position="209"/>
    </location>
</feature>
<dbReference type="RefSeq" id="WP_052420388.1">
    <property type="nucleotide sequence ID" value="NZ_JMCB01000014.1"/>
</dbReference>
<gene>
    <name evidence="6" type="ORF">DB31_2035</name>
</gene>
<feature type="region of interest" description="Disordered" evidence="4">
    <location>
        <begin position="187"/>
        <end position="209"/>
    </location>
</feature>
<evidence type="ECO:0000313" key="6">
    <source>
        <dbReference type="EMBL" id="KFE64241.1"/>
    </source>
</evidence>
<organism evidence="6 7">
    <name type="scientific">Hyalangium minutum</name>
    <dbReference type="NCBI Taxonomy" id="394096"/>
    <lineage>
        <taxon>Bacteria</taxon>
        <taxon>Pseudomonadati</taxon>
        <taxon>Myxococcota</taxon>
        <taxon>Myxococcia</taxon>
        <taxon>Myxococcales</taxon>
        <taxon>Cystobacterineae</taxon>
        <taxon>Archangiaceae</taxon>
        <taxon>Hyalangium</taxon>
    </lineage>
</organism>
<keyword evidence="7" id="KW-1185">Reference proteome</keyword>
<name>A0A085W978_9BACT</name>
<keyword evidence="5" id="KW-0732">Signal</keyword>
<dbReference type="GO" id="GO:0046872">
    <property type="term" value="F:metal ion binding"/>
    <property type="evidence" value="ECO:0007669"/>
    <property type="project" value="UniProtKB-KW"/>
</dbReference>
<keyword evidence="3" id="KW-1015">Disulfide bond</keyword>
<dbReference type="SUPFAM" id="SSF52833">
    <property type="entry name" value="Thioredoxin-like"/>
    <property type="match status" value="1"/>
</dbReference>
<proteinExistence type="inferred from homology"/>
<evidence type="ECO:0000256" key="3">
    <source>
        <dbReference type="PIRSR" id="PIRSR603782-2"/>
    </source>
</evidence>
<evidence type="ECO:0000256" key="1">
    <source>
        <dbReference type="ARBA" id="ARBA00010996"/>
    </source>
</evidence>
<dbReference type="OrthoDB" id="9790194at2"/>
<feature type="signal peptide" evidence="5">
    <location>
        <begin position="1"/>
        <end position="21"/>
    </location>
</feature>
<keyword evidence="2" id="KW-0186">Copper</keyword>
<dbReference type="CDD" id="cd02968">
    <property type="entry name" value="SCO"/>
    <property type="match status" value="1"/>
</dbReference>
<dbReference type="EMBL" id="JMCB01000014">
    <property type="protein sequence ID" value="KFE64241.1"/>
    <property type="molecule type" value="Genomic_DNA"/>
</dbReference>
<reference evidence="6 7" key="1">
    <citation type="submission" date="2014-04" db="EMBL/GenBank/DDBJ databases">
        <title>Genome assembly of Hyalangium minutum DSM 14724.</title>
        <authorList>
            <person name="Sharma G."/>
            <person name="Subramanian S."/>
        </authorList>
    </citation>
    <scope>NUCLEOTIDE SEQUENCE [LARGE SCALE GENOMIC DNA]</scope>
    <source>
        <strain evidence="6 7">DSM 14724</strain>
    </source>
</reference>
<dbReference type="STRING" id="394096.DB31_2035"/>
<evidence type="ECO:0000256" key="2">
    <source>
        <dbReference type="PIRSR" id="PIRSR603782-1"/>
    </source>
</evidence>
<evidence type="ECO:0000313" key="7">
    <source>
        <dbReference type="Proteomes" id="UP000028725"/>
    </source>
</evidence>